<sequence length="69" mass="7492">MGQFLSPRLIPRPRVASGIAVVLFLSLRLTHGTVPEATANTEAPCYFWYSCGSVPVATPNTWDSSCRHG</sequence>
<accession>A0A6M2DZ08</accession>
<evidence type="ECO:0000313" key="2">
    <source>
        <dbReference type="EMBL" id="NOV51585.1"/>
    </source>
</evidence>
<dbReference type="AlphaFoldDB" id="A0A6M2DZ08"/>
<evidence type="ECO:0000256" key="1">
    <source>
        <dbReference type="SAM" id="SignalP"/>
    </source>
</evidence>
<name>A0A6M2DZ08_XENCH</name>
<dbReference type="EMBL" id="GIIL01007859">
    <property type="protein sequence ID" value="NOV51585.1"/>
    <property type="molecule type" value="Transcribed_RNA"/>
</dbReference>
<keyword evidence="1" id="KW-0732">Signal</keyword>
<proteinExistence type="predicted"/>
<feature type="signal peptide" evidence="1">
    <location>
        <begin position="1"/>
        <end position="32"/>
    </location>
</feature>
<organism evidence="2">
    <name type="scientific">Xenopsylla cheopis</name>
    <name type="common">Oriental rat flea</name>
    <name type="synonym">Pulex cheopis</name>
    <dbReference type="NCBI Taxonomy" id="163159"/>
    <lineage>
        <taxon>Eukaryota</taxon>
        <taxon>Metazoa</taxon>
        <taxon>Ecdysozoa</taxon>
        <taxon>Arthropoda</taxon>
        <taxon>Hexapoda</taxon>
        <taxon>Insecta</taxon>
        <taxon>Pterygota</taxon>
        <taxon>Neoptera</taxon>
        <taxon>Endopterygota</taxon>
        <taxon>Siphonaptera</taxon>
        <taxon>Pulicidae</taxon>
        <taxon>Xenopsyllinae</taxon>
        <taxon>Xenopsylla</taxon>
    </lineage>
</organism>
<feature type="chain" id="PRO_5026777689" evidence="1">
    <location>
        <begin position="33"/>
        <end position="69"/>
    </location>
</feature>
<reference evidence="2" key="1">
    <citation type="submission" date="2020-03" db="EMBL/GenBank/DDBJ databases">
        <title>Transcriptomic Profiling of the Digestive Tract of the Rat Flea, Xenopsylla cheopis, Following Blood Feeding and Infection with Yersinia pestis.</title>
        <authorList>
            <person name="Bland D.M."/>
            <person name="Martens C.A."/>
            <person name="Virtaneva K."/>
            <person name="Kanakabandi K."/>
            <person name="Long D."/>
            <person name="Rosenke R."/>
            <person name="Saturday G.A."/>
            <person name="Hoyt F.H."/>
            <person name="Bruno D.P."/>
            <person name="Ribeiro J.M.C."/>
            <person name="Hinnebusch J."/>
        </authorList>
    </citation>
    <scope>NUCLEOTIDE SEQUENCE</scope>
</reference>
<protein>
    <submittedName>
        <fullName evidence="2">Putative secreted protein</fullName>
    </submittedName>
</protein>